<organism evidence="2 3">
    <name type="scientific">Acidomonas methanolica NBRC 104435</name>
    <dbReference type="NCBI Taxonomy" id="1231351"/>
    <lineage>
        <taxon>Bacteria</taxon>
        <taxon>Pseudomonadati</taxon>
        <taxon>Pseudomonadota</taxon>
        <taxon>Alphaproteobacteria</taxon>
        <taxon>Acetobacterales</taxon>
        <taxon>Acetobacteraceae</taxon>
        <taxon>Acidomonas</taxon>
    </lineage>
</organism>
<feature type="transmembrane region" description="Helical" evidence="1">
    <location>
        <begin position="226"/>
        <end position="245"/>
    </location>
</feature>
<keyword evidence="1" id="KW-0472">Membrane</keyword>
<keyword evidence="3" id="KW-1185">Reference proteome</keyword>
<dbReference type="EMBL" id="BAND01000038">
    <property type="protein sequence ID" value="GAJ28885.1"/>
    <property type="molecule type" value="Genomic_DNA"/>
</dbReference>
<feature type="transmembrane region" description="Helical" evidence="1">
    <location>
        <begin position="77"/>
        <end position="96"/>
    </location>
</feature>
<dbReference type="Proteomes" id="UP000019760">
    <property type="component" value="Unassembled WGS sequence"/>
</dbReference>
<feature type="transmembrane region" description="Helical" evidence="1">
    <location>
        <begin position="103"/>
        <end position="132"/>
    </location>
</feature>
<protein>
    <recommendedName>
        <fullName evidence="4">Glycosyltransferase RgtA/B/C/D-like domain-containing protein</fullName>
    </recommendedName>
</protein>
<sequence length="445" mass="48075">MSRVKNLALVMGAVAAVLCGWSYLRLDFADRDTMLYVLIGRELVGQGVLPYGGVFDHKPVGLYVVYGVWDALYPFRAGEFTALALVSIAGIAWIAARQGYSALGVALGMILLGAPFQVLGGNSELVLLPLIFAGLTLVRYGRPFWGGVLGGLAAEVNYLAIPCLALPLLFLAAQDRRRILPLLAGGMTGFALPLLPYLAHPATGAAYFALQWRYLHHYGAHDAERLHATVLVLVWALCIFLPAGVKRPDRVLRLWALGGLLACLASGRPFPHYVLLVLLPGLLAGLPRPHTAEGWTRGRVAAFLPLGALALVGLVHDVRHNLRERAREAELHVGTLRKLVGKAPVLGIEVTPVPVVLAGLSPAGHFLFPGHVRRLFGVGAEAYYLDALARRPAFVLTGPDLCQERSWPRVCGALATSWRPVLRAEGDYGYRLYEARKPASGKPNP</sequence>
<feature type="transmembrane region" description="Helical" evidence="1">
    <location>
        <begin position="179"/>
        <end position="199"/>
    </location>
</feature>
<accession>A0A023D525</accession>
<gene>
    <name evidence="2" type="ORF">Amme_038_134</name>
</gene>
<keyword evidence="1" id="KW-1133">Transmembrane helix</keyword>
<feature type="transmembrane region" description="Helical" evidence="1">
    <location>
        <begin position="7"/>
        <end position="24"/>
    </location>
</feature>
<comment type="caution">
    <text evidence="2">The sequence shown here is derived from an EMBL/GenBank/DDBJ whole genome shotgun (WGS) entry which is preliminary data.</text>
</comment>
<name>A0A023D525_ACIMT</name>
<dbReference type="OrthoDB" id="7226196at2"/>
<reference evidence="2 3" key="2">
    <citation type="journal article" date="2014" name="FEMS Microbiol. Lett.">
        <title>Draft genomic DNA sequence of the facultatively methylotrophic bacterium Acidomonas methanolica type strain MB58.</title>
        <authorList>
            <person name="Higashiura N."/>
            <person name="Hadano H."/>
            <person name="Hirakawa H."/>
            <person name="Matsutani M."/>
            <person name="Takabe S."/>
            <person name="Matsushita K."/>
            <person name="Azuma Y."/>
        </authorList>
    </citation>
    <scope>NUCLEOTIDE SEQUENCE [LARGE SCALE GENOMIC DNA]</scope>
    <source>
        <strain evidence="2 3">MB58</strain>
    </source>
</reference>
<evidence type="ECO:0000313" key="2">
    <source>
        <dbReference type="EMBL" id="GAJ28885.1"/>
    </source>
</evidence>
<keyword evidence="1" id="KW-0812">Transmembrane</keyword>
<feature type="transmembrane region" description="Helical" evidence="1">
    <location>
        <begin position="257"/>
        <end position="280"/>
    </location>
</feature>
<feature type="transmembrane region" description="Helical" evidence="1">
    <location>
        <begin position="300"/>
        <end position="318"/>
    </location>
</feature>
<proteinExistence type="predicted"/>
<evidence type="ECO:0008006" key="4">
    <source>
        <dbReference type="Google" id="ProtNLM"/>
    </source>
</evidence>
<dbReference type="RefSeq" id="WP_132126896.1">
    <property type="nucleotide sequence ID" value="NZ_BAND01000038.1"/>
</dbReference>
<evidence type="ECO:0000313" key="3">
    <source>
        <dbReference type="Proteomes" id="UP000019760"/>
    </source>
</evidence>
<feature type="transmembrane region" description="Helical" evidence="1">
    <location>
        <begin position="144"/>
        <end position="172"/>
    </location>
</feature>
<dbReference type="AlphaFoldDB" id="A0A023D525"/>
<reference evidence="3" key="1">
    <citation type="journal article" date="2014" name="FEMS Microbiol. Lett.">
        <title>Draft Genomic DNA Sequence of the Facultatively Methylotrophic Bacterium Acidomonas methanolica type strain MB58.</title>
        <authorList>
            <person name="Higashiura N."/>
            <person name="Hadano H."/>
            <person name="Hirakawa H."/>
            <person name="Matsutani M."/>
            <person name="Takabe S."/>
            <person name="Matsushita K."/>
            <person name="Azuma Y."/>
        </authorList>
    </citation>
    <scope>NUCLEOTIDE SEQUENCE [LARGE SCALE GENOMIC DNA]</scope>
    <source>
        <strain evidence="3">MB58</strain>
    </source>
</reference>
<evidence type="ECO:0000256" key="1">
    <source>
        <dbReference type="SAM" id="Phobius"/>
    </source>
</evidence>